<dbReference type="RefSeq" id="WP_281290929.1">
    <property type="nucleotide sequence ID" value="NZ_CABFUZ020000128.1"/>
</dbReference>
<accession>A0A5E6MMZ0</accession>
<gene>
    <name evidence="2" type="primary">E6.3.5.1/NADSYN1/QNS1/nadE</name>
    <name evidence="2" type="ORF">MAMC_01251</name>
</gene>
<keyword evidence="2" id="KW-0436">Ligase</keyword>
<evidence type="ECO:0000259" key="1">
    <source>
        <dbReference type="PROSITE" id="PS50263"/>
    </source>
</evidence>
<dbReference type="InterPro" id="IPR036526">
    <property type="entry name" value="C-N_Hydrolase_sf"/>
</dbReference>
<dbReference type="Gene3D" id="3.60.110.10">
    <property type="entry name" value="Carbon-nitrogen hydrolase"/>
    <property type="match status" value="1"/>
</dbReference>
<feature type="non-terminal residue" evidence="2">
    <location>
        <position position="85"/>
    </location>
</feature>
<dbReference type="GO" id="GO:0003952">
    <property type="term" value="F:NAD+ synthase (glutamine-hydrolyzing) activity"/>
    <property type="evidence" value="ECO:0007669"/>
    <property type="project" value="UniProtKB-EC"/>
</dbReference>
<dbReference type="EMBL" id="CABFUZ020000128">
    <property type="protein sequence ID" value="VVM06794.1"/>
    <property type="molecule type" value="Genomic_DNA"/>
</dbReference>
<organism evidence="2 3">
    <name type="scientific">Methylacidimicrobium cyclopophantes</name>
    <dbReference type="NCBI Taxonomy" id="1041766"/>
    <lineage>
        <taxon>Bacteria</taxon>
        <taxon>Pseudomonadati</taxon>
        <taxon>Verrucomicrobiota</taxon>
        <taxon>Methylacidimicrobium</taxon>
    </lineage>
</organism>
<dbReference type="PROSITE" id="PS50263">
    <property type="entry name" value="CN_HYDROLASE"/>
    <property type="match status" value="1"/>
</dbReference>
<dbReference type="AlphaFoldDB" id="A0A5E6MMZ0"/>
<dbReference type="EC" id="6.3.5.1" evidence="2"/>
<dbReference type="Pfam" id="PF00795">
    <property type="entry name" value="CN_hydrolase"/>
    <property type="match status" value="1"/>
</dbReference>
<evidence type="ECO:0000313" key="2">
    <source>
        <dbReference type="EMBL" id="VVM06794.1"/>
    </source>
</evidence>
<dbReference type="SUPFAM" id="SSF56317">
    <property type="entry name" value="Carbon-nitrogen hydrolase"/>
    <property type="match status" value="1"/>
</dbReference>
<dbReference type="Proteomes" id="UP000381693">
    <property type="component" value="Unassembled WGS sequence"/>
</dbReference>
<protein>
    <submittedName>
        <fullName evidence="2">Partial NAD+ synthase (Glutamine-hydrolysing)</fullName>
        <ecNumber evidence="2">6.3.5.1</ecNumber>
    </submittedName>
</protein>
<evidence type="ECO:0000313" key="3">
    <source>
        <dbReference type="Proteomes" id="UP000381693"/>
    </source>
</evidence>
<sequence length="85" mass="9363">MEFFNFNNHGFIRVAVGIPTVRLADPLANAERTIALLEEAAERHATLTVFPELGLSGYSCEDLFGQSALLRACLEALARIREASR</sequence>
<comment type="caution">
    <text evidence="2">The sequence shown here is derived from an EMBL/GenBank/DDBJ whole genome shotgun (WGS) entry which is preliminary data.</text>
</comment>
<name>A0A5E6MMZ0_9BACT</name>
<reference evidence="2" key="1">
    <citation type="submission" date="2019-09" db="EMBL/GenBank/DDBJ databases">
        <authorList>
            <person name="Cremers G."/>
        </authorList>
    </citation>
    <scope>NUCLEOTIDE SEQUENCE [LARGE SCALE GENOMIC DNA]</scope>
    <source>
        <strain evidence="2">3B</strain>
    </source>
</reference>
<feature type="domain" description="CN hydrolase" evidence="1">
    <location>
        <begin position="12"/>
        <end position="85"/>
    </location>
</feature>
<dbReference type="InterPro" id="IPR003010">
    <property type="entry name" value="C-N_Hydrolase"/>
</dbReference>
<proteinExistence type="predicted"/>
<keyword evidence="3" id="KW-1185">Reference proteome</keyword>